<dbReference type="GO" id="GO:0032259">
    <property type="term" value="P:methylation"/>
    <property type="evidence" value="ECO:0007669"/>
    <property type="project" value="UniProtKB-KW"/>
</dbReference>
<keyword evidence="6 9" id="KW-0227">DNA damage</keyword>
<sequence length="175" mass="19035">MSSLKQMYVKEMESPLGLLSIVASERGVCQIHFGEINKAQVTAKLSKAGIRPQWIHLDENEDLDICGQLREYFNGLRVEFDADIDLIGTPFQLKVWKELQNIGYGKTKSYKDIAQAIGAPKAVRAVGGANNQNPLPILIPCHRVIGSNGAMVGYGGGLTKKQLLLGLEGALKISS</sequence>
<accession>A0A268NX69</accession>
<comment type="miscellaneous">
    <text evidence="9">This enzyme catalyzes only one turnover and therefore is not strictly catalytic. According to one definition, an enzyme is a biocatalyst that acts repeatedly and over many reaction cycles.</text>
</comment>
<dbReference type="SUPFAM" id="SSF46767">
    <property type="entry name" value="Methylated DNA-protein cysteine methyltransferase, C-terminal domain"/>
    <property type="match status" value="1"/>
</dbReference>
<keyword evidence="5 9" id="KW-0808">Transferase</keyword>
<evidence type="ECO:0000256" key="3">
    <source>
        <dbReference type="ARBA" id="ARBA00022490"/>
    </source>
</evidence>
<evidence type="ECO:0000313" key="13">
    <source>
        <dbReference type="Proteomes" id="UP000216207"/>
    </source>
</evidence>
<gene>
    <name evidence="12" type="ORF">CHH72_14845</name>
</gene>
<evidence type="ECO:0000256" key="8">
    <source>
        <dbReference type="ARBA" id="ARBA00049348"/>
    </source>
</evidence>
<evidence type="ECO:0000256" key="9">
    <source>
        <dbReference type="HAMAP-Rule" id="MF_00772"/>
    </source>
</evidence>
<dbReference type="FunFam" id="1.10.10.10:FF:000214">
    <property type="entry name" value="Methylated-DNA--protein-cysteine methyltransferase"/>
    <property type="match status" value="1"/>
</dbReference>
<evidence type="ECO:0000256" key="6">
    <source>
        <dbReference type="ARBA" id="ARBA00022763"/>
    </source>
</evidence>
<dbReference type="SUPFAM" id="SSF53155">
    <property type="entry name" value="Methylated DNA-protein cysteine methyltransferase domain"/>
    <property type="match status" value="1"/>
</dbReference>
<dbReference type="AlphaFoldDB" id="A0A268NX69"/>
<dbReference type="RefSeq" id="WP_011246311.1">
    <property type="nucleotide sequence ID" value="NZ_BOQQ01000011.1"/>
</dbReference>
<dbReference type="InterPro" id="IPR014048">
    <property type="entry name" value="MethylDNA_cys_MeTrfase_DNA-bd"/>
</dbReference>
<comment type="similarity">
    <text evidence="2 9">Belongs to the MGMT family.</text>
</comment>
<keyword evidence="4 9" id="KW-0489">Methyltransferase</keyword>
<keyword evidence="3 9" id="KW-0963">Cytoplasm</keyword>
<evidence type="ECO:0000256" key="5">
    <source>
        <dbReference type="ARBA" id="ARBA00022679"/>
    </source>
</evidence>
<dbReference type="InterPro" id="IPR036388">
    <property type="entry name" value="WH-like_DNA-bd_sf"/>
</dbReference>
<keyword evidence="7 9" id="KW-0234">DNA repair</keyword>
<dbReference type="InterPro" id="IPR001497">
    <property type="entry name" value="MethylDNA_cys_MeTrfase_AS"/>
</dbReference>
<dbReference type="PROSITE" id="PS00374">
    <property type="entry name" value="MGMT"/>
    <property type="match status" value="1"/>
</dbReference>
<evidence type="ECO:0000259" key="10">
    <source>
        <dbReference type="Pfam" id="PF01035"/>
    </source>
</evidence>
<dbReference type="PANTHER" id="PTHR10815:SF13">
    <property type="entry name" value="METHYLATED-DNA--PROTEIN-CYSTEINE METHYLTRANSFERASE"/>
    <property type="match status" value="1"/>
</dbReference>
<reference evidence="12 13" key="1">
    <citation type="submission" date="2017-07" db="EMBL/GenBank/DDBJ databases">
        <title>Isolation and whole genome analysis of endospore-forming bacteria from heroin.</title>
        <authorList>
            <person name="Kalinowski J."/>
            <person name="Ahrens B."/>
            <person name="Al-Dilaimi A."/>
            <person name="Winkler A."/>
            <person name="Wibberg D."/>
            <person name="Schleenbecker U."/>
            <person name="Ruckert C."/>
            <person name="Wolfel R."/>
            <person name="Grass G."/>
        </authorList>
    </citation>
    <scope>NUCLEOTIDE SEQUENCE [LARGE SCALE GENOMIC DNA]</scope>
    <source>
        <strain evidence="12 13">7539</strain>
    </source>
</reference>
<dbReference type="GO" id="GO:0003908">
    <property type="term" value="F:methylated-DNA-[protein]-cysteine S-methyltransferase activity"/>
    <property type="evidence" value="ECO:0007669"/>
    <property type="project" value="UniProtKB-UniRule"/>
</dbReference>
<comment type="function">
    <text evidence="9">Involved in the cellular defense against the biological effects of O6-methylguanine (O6-MeG) and O4-methylthymine (O4-MeT) in DNA. Repairs the methylated nucleobase in DNA by stoichiometrically transferring the methyl group to a cysteine residue in the enzyme. This is a suicide reaction: the enzyme is irreversibly inactivated.</text>
</comment>
<comment type="subcellular location">
    <subcellularLocation>
        <location evidence="9">Cytoplasm</location>
    </subcellularLocation>
</comment>
<dbReference type="GO" id="GO:0005737">
    <property type="term" value="C:cytoplasm"/>
    <property type="evidence" value="ECO:0007669"/>
    <property type="project" value="UniProtKB-SubCell"/>
</dbReference>
<dbReference type="OMA" id="FHATDAV"/>
<organism evidence="12 13">
    <name type="scientific">Shouchella clausii</name>
    <name type="common">Alkalihalobacillus clausii</name>
    <dbReference type="NCBI Taxonomy" id="79880"/>
    <lineage>
        <taxon>Bacteria</taxon>
        <taxon>Bacillati</taxon>
        <taxon>Bacillota</taxon>
        <taxon>Bacilli</taxon>
        <taxon>Bacillales</taxon>
        <taxon>Bacillaceae</taxon>
        <taxon>Shouchella</taxon>
    </lineage>
</organism>
<dbReference type="InterPro" id="IPR008332">
    <property type="entry name" value="MethylG_MeTrfase_N"/>
</dbReference>
<dbReference type="GO" id="GO:0006307">
    <property type="term" value="P:DNA alkylation repair"/>
    <property type="evidence" value="ECO:0007669"/>
    <property type="project" value="UniProtKB-UniRule"/>
</dbReference>
<evidence type="ECO:0000256" key="1">
    <source>
        <dbReference type="ARBA" id="ARBA00001286"/>
    </source>
</evidence>
<dbReference type="Pfam" id="PF02870">
    <property type="entry name" value="Methyltransf_1N"/>
    <property type="match status" value="1"/>
</dbReference>
<dbReference type="NCBIfam" id="TIGR00589">
    <property type="entry name" value="ogt"/>
    <property type="match status" value="1"/>
</dbReference>
<evidence type="ECO:0000256" key="4">
    <source>
        <dbReference type="ARBA" id="ARBA00022603"/>
    </source>
</evidence>
<dbReference type="EMBL" id="NPCC01000023">
    <property type="protein sequence ID" value="PAE88122.1"/>
    <property type="molecule type" value="Genomic_DNA"/>
</dbReference>
<feature type="domain" description="Methylguanine DNA methyltransferase ribonuclease-like" evidence="11">
    <location>
        <begin position="7"/>
        <end position="85"/>
    </location>
</feature>
<evidence type="ECO:0000313" key="12">
    <source>
        <dbReference type="EMBL" id="PAE88122.1"/>
    </source>
</evidence>
<dbReference type="Proteomes" id="UP000216207">
    <property type="component" value="Unassembled WGS sequence"/>
</dbReference>
<dbReference type="InterPro" id="IPR023546">
    <property type="entry name" value="MGMT"/>
</dbReference>
<dbReference type="Gene3D" id="3.30.160.70">
    <property type="entry name" value="Methylated DNA-protein cysteine methyltransferase domain"/>
    <property type="match status" value="1"/>
</dbReference>
<comment type="caution">
    <text evidence="12">The sequence shown here is derived from an EMBL/GenBank/DDBJ whole genome shotgun (WGS) entry which is preliminary data.</text>
</comment>
<dbReference type="InterPro" id="IPR036631">
    <property type="entry name" value="MGMT_N_sf"/>
</dbReference>
<feature type="active site" description="Nucleophile; methyl group acceptor" evidence="9">
    <location>
        <position position="141"/>
    </location>
</feature>
<feature type="domain" description="Methylated-DNA-[protein]-cysteine S-methyltransferase DNA binding" evidence="10">
    <location>
        <begin position="90"/>
        <end position="169"/>
    </location>
</feature>
<name>A0A268NX69_SHOCL</name>
<dbReference type="CDD" id="cd06445">
    <property type="entry name" value="ATase"/>
    <property type="match status" value="1"/>
</dbReference>
<evidence type="ECO:0000256" key="2">
    <source>
        <dbReference type="ARBA" id="ARBA00008711"/>
    </source>
</evidence>
<comment type="catalytic activity">
    <reaction evidence="8 9">
        <text>a 6-O-methyl-2'-deoxyguanosine in DNA + L-cysteinyl-[protein] = S-methyl-L-cysteinyl-[protein] + a 2'-deoxyguanosine in DNA</text>
        <dbReference type="Rhea" id="RHEA:24000"/>
        <dbReference type="Rhea" id="RHEA-COMP:10131"/>
        <dbReference type="Rhea" id="RHEA-COMP:10132"/>
        <dbReference type="Rhea" id="RHEA-COMP:11367"/>
        <dbReference type="Rhea" id="RHEA-COMP:11368"/>
        <dbReference type="ChEBI" id="CHEBI:29950"/>
        <dbReference type="ChEBI" id="CHEBI:82612"/>
        <dbReference type="ChEBI" id="CHEBI:85445"/>
        <dbReference type="ChEBI" id="CHEBI:85448"/>
        <dbReference type="EC" id="2.1.1.63"/>
    </reaction>
</comment>
<evidence type="ECO:0000256" key="7">
    <source>
        <dbReference type="ARBA" id="ARBA00023204"/>
    </source>
</evidence>
<dbReference type="Pfam" id="PF01035">
    <property type="entry name" value="DNA_binding_1"/>
    <property type="match status" value="1"/>
</dbReference>
<dbReference type="InterPro" id="IPR036217">
    <property type="entry name" value="MethylDNA_cys_MeTrfase_DNAb"/>
</dbReference>
<dbReference type="EC" id="2.1.1.63" evidence="9"/>
<dbReference type="PANTHER" id="PTHR10815">
    <property type="entry name" value="METHYLATED-DNA--PROTEIN-CYSTEINE METHYLTRANSFERASE"/>
    <property type="match status" value="1"/>
</dbReference>
<comment type="catalytic activity">
    <reaction evidence="1 9">
        <text>a 4-O-methyl-thymidine in DNA + L-cysteinyl-[protein] = a thymidine in DNA + S-methyl-L-cysteinyl-[protein]</text>
        <dbReference type="Rhea" id="RHEA:53428"/>
        <dbReference type="Rhea" id="RHEA-COMP:10131"/>
        <dbReference type="Rhea" id="RHEA-COMP:10132"/>
        <dbReference type="Rhea" id="RHEA-COMP:13555"/>
        <dbReference type="Rhea" id="RHEA-COMP:13556"/>
        <dbReference type="ChEBI" id="CHEBI:29950"/>
        <dbReference type="ChEBI" id="CHEBI:82612"/>
        <dbReference type="ChEBI" id="CHEBI:137386"/>
        <dbReference type="ChEBI" id="CHEBI:137387"/>
        <dbReference type="EC" id="2.1.1.63"/>
    </reaction>
</comment>
<dbReference type="HAMAP" id="MF_00772">
    <property type="entry name" value="OGT"/>
    <property type="match status" value="1"/>
</dbReference>
<proteinExistence type="inferred from homology"/>
<evidence type="ECO:0000259" key="11">
    <source>
        <dbReference type="Pfam" id="PF02870"/>
    </source>
</evidence>
<dbReference type="Gene3D" id="1.10.10.10">
    <property type="entry name" value="Winged helix-like DNA-binding domain superfamily/Winged helix DNA-binding domain"/>
    <property type="match status" value="1"/>
</dbReference>
<protein>
    <recommendedName>
        <fullName evidence="9">Methylated-DNA--protein-cysteine methyltransferase</fullName>
        <ecNumber evidence="9">2.1.1.63</ecNumber>
    </recommendedName>
    <alternativeName>
        <fullName evidence="9">6-O-methylguanine-DNA methyltransferase</fullName>
        <shortName evidence="9">MGMT</shortName>
    </alternativeName>
    <alternativeName>
        <fullName evidence="9">O-6-methylguanine-DNA-alkyltransferase</fullName>
    </alternativeName>
</protein>